<dbReference type="Proteomes" id="UP000198304">
    <property type="component" value="Unassembled WGS sequence"/>
</dbReference>
<dbReference type="EMBL" id="FZOJ01000031">
    <property type="protein sequence ID" value="SNS98349.1"/>
    <property type="molecule type" value="Genomic_DNA"/>
</dbReference>
<reference evidence="1 2" key="1">
    <citation type="submission" date="2017-06" db="EMBL/GenBank/DDBJ databases">
        <authorList>
            <person name="Kim H.J."/>
            <person name="Triplett B.A."/>
        </authorList>
    </citation>
    <scope>NUCLEOTIDE SEQUENCE [LARGE SCALE GENOMIC DNA]</scope>
    <source>
        <strain evidence="1 2">SCA</strain>
    </source>
</reference>
<gene>
    <name evidence="1" type="ORF">SAMN05446037_103145</name>
</gene>
<dbReference type="OrthoDB" id="1952896at2"/>
<dbReference type="RefSeq" id="WP_089284785.1">
    <property type="nucleotide sequence ID" value="NZ_FZOJ01000031.1"/>
</dbReference>
<dbReference type="AlphaFoldDB" id="A0A239IXR2"/>
<keyword evidence="2" id="KW-1185">Reference proteome</keyword>
<accession>A0A239IXR2</accession>
<organism evidence="1 2">
    <name type="scientific">Anaerovirgula multivorans</name>
    <dbReference type="NCBI Taxonomy" id="312168"/>
    <lineage>
        <taxon>Bacteria</taxon>
        <taxon>Bacillati</taxon>
        <taxon>Bacillota</taxon>
        <taxon>Clostridia</taxon>
        <taxon>Peptostreptococcales</taxon>
        <taxon>Natronincolaceae</taxon>
        <taxon>Anaerovirgula</taxon>
    </lineage>
</organism>
<proteinExistence type="predicted"/>
<sequence>MHPIDVIEDTSIESILSFIEDEIVKYQTKYTILSFQENVKDTEGKKIVEIIKKHFDIFVILKSDIPNDQQHIEEYFSYGVHGIYFDKNPNTYSKEDIEIMAFATELFPRGWVFANTQNNEGMIEELLSLKIIPVLLEDDTTLVNFIKSHEDFNKTSRNLIKSIPLLDKKQISYSLADKIKMKMLLETLNLRQKLMIKSIDESFNSSGL</sequence>
<evidence type="ECO:0000313" key="1">
    <source>
        <dbReference type="EMBL" id="SNS98349.1"/>
    </source>
</evidence>
<name>A0A239IXR2_9FIRM</name>
<evidence type="ECO:0000313" key="2">
    <source>
        <dbReference type="Proteomes" id="UP000198304"/>
    </source>
</evidence>
<protein>
    <submittedName>
        <fullName evidence="1">Uncharacterized protein</fullName>
    </submittedName>
</protein>